<name>A0A644X7D5_9ZZZZ</name>
<evidence type="ECO:0000256" key="3">
    <source>
        <dbReference type="ARBA" id="ARBA00022827"/>
    </source>
</evidence>
<evidence type="ECO:0000256" key="4">
    <source>
        <dbReference type="ARBA" id="ARBA00022857"/>
    </source>
</evidence>
<evidence type="ECO:0000256" key="5">
    <source>
        <dbReference type="ARBA" id="ARBA00023027"/>
    </source>
</evidence>
<organism evidence="6">
    <name type="scientific">bioreactor metagenome</name>
    <dbReference type="NCBI Taxonomy" id="1076179"/>
    <lineage>
        <taxon>unclassified sequences</taxon>
        <taxon>metagenomes</taxon>
        <taxon>ecological metagenomes</taxon>
    </lineage>
</organism>
<sequence length="222" mass="24809">MIVSRDTLSAIDTMFEQPIHEPWADQMRRDTVPMLDTFICLGVNADLSHLPESMMFRLEQPITCGGLEVQVIGYNNYAGYAGYAPEGCTALTSVVVGDNYDFWKAAKEKGTYEEEKQRFAEDFIEALSNQVPEIRGKIAVWDVATPLTYERYLGSYKGSWMSYMKKGQTNVSYPCKPASMKNVYFAGQRLQSPGGLPVALTTGRTAVQYLCLDTNTVFQGNT</sequence>
<dbReference type="PANTHER" id="PTHR46091">
    <property type="entry name" value="BLR7054 PROTEIN"/>
    <property type="match status" value="1"/>
</dbReference>
<keyword evidence="2" id="KW-0732">Signal</keyword>
<accession>A0A644X7D5</accession>
<reference evidence="6" key="1">
    <citation type="submission" date="2019-08" db="EMBL/GenBank/DDBJ databases">
        <authorList>
            <person name="Kucharzyk K."/>
            <person name="Murdoch R.W."/>
            <person name="Higgins S."/>
            <person name="Loffler F."/>
        </authorList>
    </citation>
    <scope>NUCLEOTIDE SEQUENCE</scope>
</reference>
<evidence type="ECO:0000256" key="2">
    <source>
        <dbReference type="ARBA" id="ARBA00022729"/>
    </source>
</evidence>
<keyword evidence="3" id="KW-0274">FAD</keyword>
<keyword evidence="5" id="KW-0520">NAD</keyword>
<evidence type="ECO:0000313" key="6">
    <source>
        <dbReference type="EMBL" id="MPM11837.1"/>
    </source>
</evidence>
<gene>
    <name evidence="6" type="ORF">SDC9_58188</name>
</gene>
<comment type="caution">
    <text evidence="6">The sequence shown here is derived from an EMBL/GenBank/DDBJ whole genome shotgun (WGS) entry which is preliminary data.</text>
</comment>
<evidence type="ECO:0008006" key="7">
    <source>
        <dbReference type="Google" id="ProtNLM"/>
    </source>
</evidence>
<dbReference type="AlphaFoldDB" id="A0A644X7D5"/>
<dbReference type="PANTHER" id="PTHR46091:SF3">
    <property type="entry name" value="AMINE OXIDASE DOMAIN-CONTAINING PROTEIN"/>
    <property type="match status" value="1"/>
</dbReference>
<dbReference type="InterPro" id="IPR052206">
    <property type="entry name" value="Retinol_saturase"/>
</dbReference>
<protein>
    <recommendedName>
        <fullName evidence="7">Amine oxidase domain-containing protein</fullName>
    </recommendedName>
</protein>
<keyword evidence="1" id="KW-0285">Flavoprotein</keyword>
<dbReference type="EMBL" id="VSSQ01001886">
    <property type="protein sequence ID" value="MPM11837.1"/>
    <property type="molecule type" value="Genomic_DNA"/>
</dbReference>
<keyword evidence="4" id="KW-0521">NADP</keyword>
<evidence type="ECO:0000256" key="1">
    <source>
        <dbReference type="ARBA" id="ARBA00022630"/>
    </source>
</evidence>
<proteinExistence type="predicted"/>